<evidence type="ECO:0000256" key="3">
    <source>
        <dbReference type="ARBA" id="ARBA00004906"/>
    </source>
</evidence>
<dbReference type="Pfam" id="PF08606">
    <property type="entry name" value="Prp19"/>
    <property type="match status" value="1"/>
</dbReference>
<dbReference type="PROSITE" id="PS50082">
    <property type="entry name" value="WD_REPEATS_2"/>
    <property type="match status" value="3"/>
</dbReference>
<dbReference type="PANTHER" id="PTHR43995:SF1">
    <property type="entry name" value="PRE-MRNA-PROCESSING FACTOR 19"/>
    <property type="match status" value="1"/>
</dbReference>
<dbReference type="FunFam" id="2.130.10.10:FF:000043">
    <property type="entry name" value="pre-mRNA-processing factor 19"/>
    <property type="match status" value="1"/>
</dbReference>
<dbReference type="PROSITE" id="PS51698">
    <property type="entry name" value="U_BOX"/>
    <property type="match status" value="1"/>
</dbReference>
<evidence type="ECO:0000256" key="4">
    <source>
        <dbReference type="ARBA" id="ARBA00006388"/>
    </source>
</evidence>
<dbReference type="Pfam" id="PF24814">
    <property type="entry name" value="WD40_Prp19"/>
    <property type="match status" value="1"/>
</dbReference>
<dbReference type="OMA" id="SLDQHWA"/>
<evidence type="ECO:0000256" key="6">
    <source>
        <dbReference type="ARBA" id="ARBA00015618"/>
    </source>
</evidence>
<organism evidence="20 21">
    <name type="scientific">Blomia tropicalis</name>
    <name type="common">Mite</name>
    <dbReference type="NCBI Taxonomy" id="40697"/>
    <lineage>
        <taxon>Eukaryota</taxon>
        <taxon>Metazoa</taxon>
        <taxon>Ecdysozoa</taxon>
        <taxon>Arthropoda</taxon>
        <taxon>Chelicerata</taxon>
        <taxon>Arachnida</taxon>
        <taxon>Acari</taxon>
        <taxon>Acariformes</taxon>
        <taxon>Sarcoptiformes</taxon>
        <taxon>Astigmata</taxon>
        <taxon>Glycyphagoidea</taxon>
        <taxon>Echimyopodidae</taxon>
        <taxon>Blomia</taxon>
    </lineage>
</organism>
<feature type="repeat" description="WD" evidence="17">
    <location>
        <begin position="335"/>
        <end position="376"/>
    </location>
</feature>
<feature type="domain" description="U-box" evidence="19">
    <location>
        <begin position="1"/>
        <end position="73"/>
    </location>
</feature>
<dbReference type="Gene3D" id="2.130.10.10">
    <property type="entry name" value="YVTN repeat-like/Quinoprotein amine dehydrogenase"/>
    <property type="match status" value="1"/>
</dbReference>
<dbReference type="Proteomes" id="UP001142055">
    <property type="component" value="Chromosome 1"/>
</dbReference>
<dbReference type="GO" id="GO:0006281">
    <property type="term" value="P:DNA repair"/>
    <property type="evidence" value="ECO:0007669"/>
    <property type="project" value="UniProtKB-KW"/>
</dbReference>
<keyword evidence="15 18" id="KW-0234">DNA repair</keyword>
<gene>
    <name evidence="20" type="ORF">RDWZM_000676</name>
</gene>
<dbReference type="GO" id="GO:0005654">
    <property type="term" value="C:nucleoplasm"/>
    <property type="evidence" value="ECO:0007669"/>
    <property type="project" value="UniProtKB-SubCell"/>
</dbReference>
<dbReference type="PANTHER" id="PTHR43995">
    <property type="entry name" value="PRE-MRNA-PROCESSING FACTOR 19"/>
    <property type="match status" value="1"/>
</dbReference>
<dbReference type="Gene3D" id="3.30.40.10">
    <property type="entry name" value="Zinc/RING finger domain, C3HC4 (zinc finger)"/>
    <property type="match status" value="1"/>
</dbReference>
<dbReference type="InterPro" id="IPR013083">
    <property type="entry name" value="Znf_RING/FYVE/PHD"/>
</dbReference>
<evidence type="ECO:0000256" key="1">
    <source>
        <dbReference type="ARBA" id="ARBA00000900"/>
    </source>
</evidence>
<evidence type="ECO:0000256" key="9">
    <source>
        <dbReference type="ARBA" id="ARBA00022679"/>
    </source>
</evidence>
<keyword evidence="14 18" id="KW-0508">mRNA splicing</keyword>
<keyword evidence="13 18" id="KW-0833">Ubl conjugation pathway</keyword>
<evidence type="ECO:0000256" key="14">
    <source>
        <dbReference type="ARBA" id="ARBA00023187"/>
    </source>
</evidence>
<dbReference type="GO" id="GO:0071006">
    <property type="term" value="C:U2-type catalytic step 1 spliceosome"/>
    <property type="evidence" value="ECO:0007669"/>
    <property type="project" value="TreeGrafter"/>
</dbReference>
<accession>A0A9Q0RQP2</accession>
<dbReference type="AlphaFoldDB" id="A0A9Q0RQP2"/>
<keyword evidence="7 17" id="KW-0853">WD repeat</keyword>
<dbReference type="InterPro" id="IPR001680">
    <property type="entry name" value="WD40_rpt"/>
</dbReference>
<comment type="subunit">
    <text evidence="18">Homotetramer.</text>
</comment>
<evidence type="ECO:0000313" key="20">
    <source>
        <dbReference type="EMBL" id="KAJ6222131.1"/>
    </source>
</evidence>
<comment type="pathway">
    <text evidence="3 18">Protein modification; protein ubiquitination.</text>
</comment>
<dbReference type="SMART" id="SM00504">
    <property type="entry name" value="Ubox"/>
    <property type="match status" value="1"/>
</dbReference>
<evidence type="ECO:0000256" key="18">
    <source>
        <dbReference type="RuleBase" id="RU367101"/>
    </source>
</evidence>
<dbReference type="InterPro" id="IPR036322">
    <property type="entry name" value="WD40_repeat_dom_sf"/>
</dbReference>
<dbReference type="FunFam" id="3.30.40.10:FF:000027">
    <property type="entry name" value="Pre-mRNA-processing factor 19, putative"/>
    <property type="match status" value="1"/>
</dbReference>
<dbReference type="OrthoDB" id="687049at2759"/>
<dbReference type="EC" id="2.3.2.27" evidence="5 18"/>
<comment type="function">
    <text evidence="18">Ubiquitin-protein ligase which is mainly involved pre-mRNA splicing and DNA repair. Required for pre-mRNA splicing as component of the spliceosome.</text>
</comment>
<dbReference type="EMBL" id="JAPWDV010000001">
    <property type="protein sequence ID" value="KAJ6222131.1"/>
    <property type="molecule type" value="Genomic_DNA"/>
</dbReference>
<dbReference type="SUPFAM" id="SSF57850">
    <property type="entry name" value="RING/U-box"/>
    <property type="match status" value="1"/>
</dbReference>
<keyword evidence="10 18" id="KW-0747">Spliceosome</keyword>
<dbReference type="PROSITE" id="PS50294">
    <property type="entry name" value="WD_REPEATS_REGION"/>
    <property type="match status" value="2"/>
</dbReference>
<feature type="repeat" description="WD" evidence="17">
    <location>
        <begin position="377"/>
        <end position="418"/>
    </location>
</feature>
<dbReference type="SMART" id="SM00320">
    <property type="entry name" value="WD40"/>
    <property type="match status" value="7"/>
</dbReference>
<keyword evidence="12 18" id="KW-0227">DNA damage</keyword>
<evidence type="ECO:0000256" key="16">
    <source>
        <dbReference type="ARBA" id="ARBA00023242"/>
    </source>
</evidence>
<dbReference type="GO" id="GO:0061630">
    <property type="term" value="F:ubiquitin protein ligase activity"/>
    <property type="evidence" value="ECO:0007669"/>
    <property type="project" value="UniProtKB-UniRule"/>
</dbReference>
<comment type="similarity">
    <text evidence="4 18">Belongs to the WD repeat PRP19 family.</text>
</comment>
<dbReference type="CDD" id="cd00200">
    <property type="entry name" value="WD40"/>
    <property type="match status" value="1"/>
</dbReference>
<dbReference type="SUPFAM" id="SSF50978">
    <property type="entry name" value="WD40 repeat-like"/>
    <property type="match status" value="1"/>
</dbReference>
<comment type="catalytic activity">
    <reaction evidence="1 18">
        <text>S-ubiquitinyl-[E2 ubiquitin-conjugating enzyme]-L-cysteine + [acceptor protein]-L-lysine = [E2 ubiquitin-conjugating enzyme]-L-cysteine + N(6)-ubiquitinyl-[acceptor protein]-L-lysine.</text>
        <dbReference type="EC" id="2.3.2.27"/>
    </reaction>
</comment>
<dbReference type="GO" id="GO:0005737">
    <property type="term" value="C:cytoplasm"/>
    <property type="evidence" value="ECO:0007669"/>
    <property type="project" value="TreeGrafter"/>
</dbReference>
<dbReference type="InterPro" id="IPR038959">
    <property type="entry name" value="Prp19"/>
</dbReference>
<keyword evidence="21" id="KW-1185">Reference proteome</keyword>
<dbReference type="CDD" id="cd16656">
    <property type="entry name" value="RING-Ubox_PRP19"/>
    <property type="match status" value="1"/>
</dbReference>
<feature type="repeat" description="WD" evidence="17">
    <location>
        <begin position="249"/>
        <end position="290"/>
    </location>
</feature>
<reference evidence="20" key="1">
    <citation type="submission" date="2022-12" db="EMBL/GenBank/DDBJ databases">
        <title>Genome assemblies of Blomia tropicalis.</title>
        <authorList>
            <person name="Cui Y."/>
        </authorList>
    </citation>
    <scope>NUCLEOTIDE SEQUENCE</scope>
    <source>
        <tissue evidence="20">Adult mites</tissue>
    </source>
</reference>
<evidence type="ECO:0000256" key="8">
    <source>
        <dbReference type="ARBA" id="ARBA00022664"/>
    </source>
</evidence>
<dbReference type="InterPro" id="IPR020472">
    <property type="entry name" value="WD40_PAC1"/>
</dbReference>
<dbReference type="InterPro" id="IPR015943">
    <property type="entry name" value="WD40/YVTN_repeat-like_dom_sf"/>
</dbReference>
<evidence type="ECO:0000256" key="15">
    <source>
        <dbReference type="ARBA" id="ARBA00023204"/>
    </source>
</evidence>
<evidence type="ECO:0000256" key="5">
    <source>
        <dbReference type="ARBA" id="ARBA00012483"/>
    </source>
</evidence>
<keyword evidence="8 18" id="KW-0507">mRNA processing</keyword>
<dbReference type="InterPro" id="IPR055340">
    <property type="entry name" value="RING-Ubox_PRP19"/>
</dbReference>
<evidence type="ECO:0000256" key="12">
    <source>
        <dbReference type="ARBA" id="ARBA00022763"/>
    </source>
</evidence>
<dbReference type="PRINTS" id="PR00320">
    <property type="entry name" value="GPROTEINBRPT"/>
</dbReference>
<evidence type="ECO:0000313" key="21">
    <source>
        <dbReference type="Proteomes" id="UP001142055"/>
    </source>
</evidence>
<evidence type="ECO:0000256" key="13">
    <source>
        <dbReference type="ARBA" id="ARBA00022786"/>
    </source>
</evidence>
<dbReference type="GO" id="GO:0070534">
    <property type="term" value="P:protein K63-linked ubiquitination"/>
    <property type="evidence" value="ECO:0007669"/>
    <property type="project" value="UniProtKB-UniRule"/>
</dbReference>
<evidence type="ECO:0000256" key="11">
    <source>
        <dbReference type="ARBA" id="ARBA00022737"/>
    </source>
</evidence>
<dbReference type="InterPro" id="IPR003613">
    <property type="entry name" value="Ubox_domain"/>
</dbReference>
<dbReference type="InterPro" id="IPR019775">
    <property type="entry name" value="WD40_repeat_CS"/>
</dbReference>
<proteinExistence type="inferred from homology"/>
<evidence type="ECO:0000256" key="2">
    <source>
        <dbReference type="ARBA" id="ARBA00004642"/>
    </source>
</evidence>
<protein>
    <recommendedName>
        <fullName evidence="6 18">Pre-mRNA-processing factor 19</fullName>
        <ecNumber evidence="5 18">2.3.2.27</ecNumber>
    </recommendedName>
</protein>
<evidence type="ECO:0000256" key="7">
    <source>
        <dbReference type="ARBA" id="ARBA00022574"/>
    </source>
</evidence>
<dbReference type="GO" id="GO:0000974">
    <property type="term" value="C:Prp19 complex"/>
    <property type="evidence" value="ECO:0007669"/>
    <property type="project" value="UniProtKB-UniRule"/>
</dbReference>
<evidence type="ECO:0000256" key="10">
    <source>
        <dbReference type="ARBA" id="ARBA00022728"/>
    </source>
</evidence>
<comment type="caution">
    <text evidence="20">The sequence shown here is derived from an EMBL/GenBank/DDBJ whole genome shotgun (WGS) entry which is preliminary data.</text>
</comment>
<keyword evidence="9 18" id="KW-0808">Transferase</keyword>
<evidence type="ECO:0000256" key="17">
    <source>
        <dbReference type="PROSITE-ProRule" id="PRU00221"/>
    </source>
</evidence>
<name>A0A9Q0RQP2_BLOTA</name>
<dbReference type="PROSITE" id="PS00678">
    <property type="entry name" value="WD_REPEATS_1"/>
    <property type="match status" value="2"/>
</dbReference>
<keyword evidence="16 18" id="KW-0539">Nucleus</keyword>
<dbReference type="GO" id="GO:0000398">
    <property type="term" value="P:mRNA splicing, via spliceosome"/>
    <property type="evidence" value="ECO:0007669"/>
    <property type="project" value="InterPro"/>
</dbReference>
<comment type="subcellular location">
    <subcellularLocation>
        <location evidence="2">Nucleus</location>
        <location evidence="2">Nucleoplasm</location>
    </subcellularLocation>
</comment>
<keyword evidence="11" id="KW-0677">Repeat</keyword>
<sequence length="493" mass="54518">MSFHCAISNDIPEDPVVSPHSGSIFEKRLILKFLEENGVDPISGKEMSADELIEIKTASIIKPKPPSATSIPSLLKSFQDEWDAVVLHSFNLRQQLQTTRQELSFALYHHDAACRVIARLTKELTAAREALATLKPKAPTTAITNSEETNNDNDGVLSESVIENISSKASVLTAERKKRFRSIPEDLIKPEKIKEFKTTSSQTCLHSVSKPGIVSLDICPTDSNKIATGGNDHTATIFDKKSERIITVLKGHNKKVNSIIYHPNKENVITASIDSQIRVWDIEDSKTQQIIQAHESPITSISLHATGCYLLSTSNDEQWAFSDIDTGKVLIKVGDQTTNHSLTAAQFHPDGLIFGTGTSESLIKIWDLKERSNVANFPGHSGPISAISFSENGYYLATSADDSVIKLWDLRKLKNFKTIPLEEGYQVKDLCFDHTGNYLAVAGSDVRVYISKQWENIKSFTDHIGLATGVRFGHNANFICSVSMDRSLKVYSS</sequence>
<dbReference type="InterPro" id="IPR013915">
    <property type="entry name" value="Prp19_cc"/>
</dbReference>
<evidence type="ECO:0000259" key="19">
    <source>
        <dbReference type="PROSITE" id="PS51698"/>
    </source>
</evidence>